<protein>
    <recommendedName>
        <fullName evidence="5">PLC-like phosphodiesterase</fullName>
    </recommendedName>
</protein>
<dbReference type="OrthoDB" id="7984201at2759"/>
<evidence type="ECO:0008006" key="5">
    <source>
        <dbReference type="Google" id="ProtNLM"/>
    </source>
</evidence>
<dbReference type="RefSeq" id="XP_007390782.1">
    <property type="nucleotide sequence ID" value="XM_007390720.1"/>
</dbReference>
<dbReference type="InterPro" id="IPR051057">
    <property type="entry name" value="PI-PLC_domain"/>
</dbReference>
<dbReference type="PANTHER" id="PTHR13593">
    <property type="match status" value="1"/>
</dbReference>
<feature type="chain" id="PRO_5003884650" description="PLC-like phosphodiesterase" evidence="2">
    <location>
        <begin position="22"/>
        <end position="353"/>
    </location>
</feature>
<keyword evidence="4" id="KW-1185">Reference proteome</keyword>
<evidence type="ECO:0000313" key="4">
    <source>
        <dbReference type="Proteomes" id="UP000008370"/>
    </source>
</evidence>
<dbReference type="SUPFAM" id="SSF51695">
    <property type="entry name" value="PLC-like phosphodiesterases"/>
    <property type="match status" value="1"/>
</dbReference>
<feature type="compositionally biased region" description="Low complexity" evidence="1">
    <location>
        <begin position="318"/>
        <end position="334"/>
    </location>
</feature>
<evidence type="ECO:0000256" key="2">
    <source>
        <dbReference type="SAM" id="SignalP"/>
    </source>
</evidence>
<evidence type="ECO:0000313" key="3">
    <source>
        <dbReference type="EMBL" id="EKM61361.1"/>
    </source>
</evidence>
<accession>K5VEF1</accession>
<dbReference type="AlphaFoldDB" id="K5VEF1"/>
<dbReference type="Pfam" id="PF26146">
    <property type="entry name" value="PI-PLC_X"/>
    <property type="match status" value="1"/>
</dbReference>
<dbReference type="PANTHER" id="PTHR13593:SF140">
    <property type="entry name" value="PLC-LIKE PHOSPHODIESTERASE"/>
    <property type="match status" value="1"/>
</dbReference>
<dbReference type="GeneID" id="18914214"/>
<dbReference type="STRING" id="650164.K5VEF1"/>
<evidence type="ECO:0000256" key="1">
    <source>
        <dbReference type="SAM" id="MobiDB-lite"/>
    </source>
</evidence>
<reference evidence="3 4" key="1">
    <citation type="journal article" date="2012" name="BMC Genomics">
        <title>Comparative genomics of the white-rot fungi, Phanerochaete carnosa and P. chrysosporium, to elucidate the genetic basis of the distinct wood types they colonize.</title>
        <authorList>
            <person name="Suzuki H."/>
            <person name="MacDonald J."/>
            <person name="Syed K."/>
            <person name="Salamov A."/>
            <person name="Hori C."/>
            <person name="Aerts A."/>
            <person name="Henrissat B."/>
            <person name="Wiebenga A."/>
            <person name="vanKuyk P.A."/>
            <person name="Barry K."/>
            <person name="Lindquist E."/>
            <person name="LaButti K."/>
            <person name="Lapidus A."/>
            <person name="Lucas S."/>
            <person name="Coutinho P."/>
            <person name="Gong Y."/>
            <person name="Samejima M."/>
            <person name="Mahadevan R."/>
            <person name="Abou-Zaid M."/>
            <person name="de Vries R.P."/>
            <person name="Igarashi K."/>
            <person name="Yadav J.S."/>
            <person name="Grigoriev I.V."/>
            <person name="Master E.R."/>
        </authorList>
    </citation>
    <scope>NUCLEOTIDE SEQUENCE [LARGE SCALE GENOMIC DNA]</scope>
    <source>
        <strain evidence="3 4">HHB-10118-sp</strain>
    </source>
</reference>
<dbReference type="EMBL" id="JH930468">
    <property type="protein sequence ID" value="EKM61361.1"/>
    <property type="molecule type" value="Genomic_DNA"/>
</dbReference>
<dbReference type="KEGG" id="pco:PHACADRAFT_247911"/>
<dbReference type="InParanoid" id="K5VEF1"/>
<dbReference type="InterPro" id="IPR017946">
    <property type="entry name" value="PLC-like_Pdiesterase_TIM-brl"/>
</dbReference>
<dbReference type="HOGENOM" id="CLU_037358_2_0_1"/>
<dbReference type="Proteomes" id="UP000008370">
    <property type="component" value="Unassembled WGS sequence"/>
</dbReference>
<feature type="signal peptide" evidence="2">
    <location>
        <begin position="1"/>
        <end position="21"/>
    </location>
</feature>
<feature type="region of interest" description="Disordered" evidence="1">
    <location>
        <begin position="312"/>
        <end position="334"/>
    </location>
</feature>
<proteinExistence type="predicted"/>
<dbReference type="GO" id="GO:0006629">
    <property type="term" value="P:lipid metabolic process"/>
    <property type="evidence" value="ECO:0007669"/>
    <property type="project" value="InterPro"/>
</dbReference>
<keyword evidence="2" id="KW-0732">Signal</keyword>
<gene>
    <name evidence="3" type="ORF">PHACADRAFT_247911</name>
</gene>
<name>K5VEF1_PHACS</name>
<organism evidence="3 4">
    <name type="scientific">Phanerochaete carnosa (strain HHB-10118-sp)</name>
    <name type="common">White-rot fungus</name>
    <name type="synonym">Peniophora carnosa</name>
    <dbReference type="NCBI Taxonomy" id="650164"/>
    <lineage>
        <taxon>Eukaryota</taxon>
        <taxon>Fungi</taxon>
        <taxon>Dikarya</taxon>
        <taxon>Basidiomycota</taxon>
        <taxon>Agaricomycotina</taxon>
        <taxon>Agaricomycetes</taxon>
        <taxon>Polyporales</taxon>
        <taxon>Phanerochaetaceae</taxon>
        <taxon>Phanerochaete</taxon>
    </lineage>
</organism>
<sequence length="353" mass="37348">MRLSSTLTPAVLSLLVPGSLALSVNLQSRATTCNGSPDLCNRSYGNITFVGAHDSYAVGINNLAANQDYNVTQQLTDGIRLLQVQAHNLSSDIQLCHTSCDLLNGGTLDNYLSQVKTWMDGNPNDVVTMLIVNSDNLDPSLFDQVYKSAGVDTLSYNPPAASMPATGWPTLGTLIDAGTRLVTFLSTTANFAEVPYLIDEFSNVFETPFDVTTTFDCSVNRTSGDPTTQMFLINHFLDQVILGFAAPFVEEANATNAVSGSNSLGEQVQLCVSDYNRSPNFMLVDFYEYGNGSVFQVAASANGVSYNPTTPIATPIPQGSQTSSASGSAGTVSTTSTSIGFALSVIIGAMSIS</sequence>
<dbReference type="GO" id="GO:0008081">
    <property type="term" value="F:phosphoric diester hydrolase activity"/>
    <property type="evidence" value="ECO:0007669"/>
    <property type="project" value="InterPro"/>
</dbReference>
<dbReference type="Gene3D" id="3.20.20.190">
    <property type="entry name" value="Phosphatidylinositol (PI) phosphodiesterase"/>
    <property type="match status" value="1"/>
</dbReference>